<dbReference type="AlphaFoldDB" id="A0A9N9IS29"/>
<dbReference type="Proteomes" id="UP000789508">
    <property type="component" value="Unassembled WGS sequence"/>
</dbReference>
<gene>
    <name evidence="1" type="ORF">ALEPTO_LOCUS13083</name>
</gene>
<proteinExistence type="predicted"/>
<feature type="non-terminal residue" evidence="1">
    <location>
        <position position="1"/>
    </location>
</feature>
<organism evidence="1 2">
    <name type="scientific">Ambispora leptoticha</name>
    <dbReference type="NCBI Taxonomy" id="144679"/>
    <lineage>
        <taxon>Eukaryota</taxon>
        <taxon>Fungi</taxon>
        <taxon>Fungi incertae sedis</taxon>
        <taxon>Mucoromycota</taxon>
        <taxon>Glomeromycotina</taxon>
        <taxon>Glomeromycetes</taxon>
        <taxon>Archaeosporales</taxon>
        <taxon>Ambisporaceae</taxon>
        <taxon>Ambispora</taxon>
    </lineage>
</organism>
<evidence type="ECO:0000313" key="1">
    <source>
        <dbReference type="EMBL" id="CAG8744503.1"/>
    </source>
</evidence>
<evidence type="ECO:0000313" key="2">
    <source>
        <dbReference type="Proteomes" id="UP000789508"/>
    </source>
</evidence>
<accession>A0A9N9IS29</accession>
<name>A0A9N9IS29_9GLOM</name>
<comment type="caution">
    <text evidence="1">The sequence shown here is derived from an EMBL/GenBank/DDBJ whole genome shotgun (WGS) entry which is preliminary data.</text>
</comment>
<dbReference type="EMBL" id="CAJVPS010037033">
    <property type="protein sequence ID" value="CAG8744503.1"/>
    <property type="molecule type" value="Genomic_DNA"/>
</dbReference>
<sequence length="49" mass="5742">FLQDSDEFQQGVLYPLLWFGERLSIQVAKLGRLKIKEPNDTYIRGHHIA</sequence>
<keyword evidence="2" id="KW-1185">Reference proteome</keyword>
<reference evidence="1" key="1">
    <citation type="submission" date="2021-06" db="EMBL/GenBank/DDBJ databases">
        <authorList>
            <person name="Kallberg Y."/>
            <person name="Tangrot J."/>
            <person name="Rosling A."/>
        </authorList>
    </citation>
    <scope>NUCLEOTIDE SEQUENCE</scope>
    <source>
        <strain evidence="1">FL130A</strain>
    </source>
</reference>
<protein>
    <submittedName>
        <fullName evidence="1">2941_t:CDS:1</fullName>
    </submittedName>
</protein>